<evidence type="ECO:0000256" key="6">
    <source>
        <dbReference type="SAM" id="MobiDB-lite"/>
    </source>
</evidence>
<name>A0ABQ8M2P2_LABRO</name>
<accession>A0ABQ8M2P2</accession>
<organism evidence="8 9">
    <name type="scientific">Labeo rohita</name>
    <name type="common">Indian major carp</name>
    <name type="synonym">Cyprinus rohita</name>
    <dbReference type="NCBI Taxonomy" id="84645"/>
    <lineage>
        <taxon>Eukaryota</taxon>
        <taxon>Metazoa</taxon>
        <taxon>Chordata</taxon>
        <taxon>Craniata</taxon>
        <taxon>Vertebrata</taxon>
        <taxon>Euteleostomi</taxon>
        <taxon>Actinopterygii</taxon>
        <taxon>Neopterygii</taxon>
        <taxon>Teleostei</taxon>
        <taxon>Ostariophysi</taxon>
        <taxon>Cypriniformes</taxon>
        <taxon>Cyprinidae</taxon>
        <taxon>Labeoninae</taxon>
        <taxon>Labeonini</taxon>
        <taxon>Labeo</taxon>
    </lineage>
</organism>
<feature type="compositionally biased region" description="Basic and acidic residues" evidence="6">
    <location>
        <begin position="709"/>
        <end position="745"/>
    </location>
</feature>
<gene>
    <name evidence="8" type="ORF">H4Q32_020974</name>
</gene>
<dbReference type="InterPro" id="IPR011990">
    <property type="entry name" value="TPR-like_helical_dom_sf"/>
</dbReference>
<feature type="domain" description="AIP/AIPL N-terminal FKBP-type PPIase" evidence="7">
    <location>
        <begin position="39"/>
        <end position="148"/>
    </location>
</feature>
<dbReference type="InterPro" id="IPR019734">
    <property type="entry name" value="TPR_rpt"/>
</dbReference>
<evidence type="ECO:0000256" key="2">
    <source>
        <dbReference type="ARBA" id="ARBA00022490"/>
    </source>
</evidence>
<dbReference type="Gene3D" id="3.10.50.40">
    <property type="match status" value="1"/>
</dbReference>
<dbReference type="Gene3D" id="1.25.40.10">
    <property type="entry name" value="Tetratricopeptide repeat domain"/>
    <property type="match status" value="2"/>
</dbReference>
<dbReference type="EMBL" id="JACTAM010000014">
    <property type="protein sequence ID" value="KAI2656939.1"/>
    <property type="molecule type" value="Genomic_DNA"/>
</dbReference>
<dbReference type="PROSITE" id="PS50005">
    <property type="entry name" value="TPR"/>
    <property type="match status" value="1"/>
</dbReference>
<protein>
    <submittedName>
        <fullName evidence="8">Aryl-hydrocarbon-interacting protein-like 1</fullName>
    </submittedName>
</protein>
<dbReference type="PANTHER" id="PTHR11242:SF1">
    <property type="entry name" value="PPIASE FKBP-TYPE DOMAIN-CONTAINING PROTEIN"/>
    <property type="match status" value="1"/>
</dbReference>
<evidence type="ECO:0000259" key="7">
    <source>
        <dbReference type="Pfam" id="PF23322"/>
    </source>
</evidence>
<feature type="compositionally biased region" description="Basic and acidic residues" evidence="6">
    <location>
        <begin position="594"/>
        <end position="603"/>
    </location>
</feature>
<feature type="compositionally biased region" description="Basic and acidic residues" evidence="6">
    <location>
        <begin position="634"/>
        <end position="681"/>
    </location>
</feature>
<comment type="subcellular location">
    <subcellularLocation>
        <location evidence="1">Cytoplasm</location>
    </subcellularLocation>
</comment>
<keyword evidence="9" id="KW-1185">Reference proteome</keyword>
<dbReference type="InterPro" id="IPR013105">
    <property type="entry name" value="TPR_2"/>
</dbReference>
<dbReference type="SMART" id="SM00028">
    <property type="entry name" value="TPR"/>
    <property type="match status" value="5"/>
</dbReference>
<dbReference type="InterPro" id="IPR046357">
    <property type="entry name" value="PPIase_dom_sf"/>
</dbReference>
<evidence type="ECO:0000256" key="1">
    <source>
        <dbReference type="ARBA" id="ARBA00004496"/>
    </source>
</evidence>
<reference evidence="8 9" key="1">
    <citation type="submission" date="2022-01" db="EMBL/GenBank/DDBJ databases">
        <title>A high-quality chromosome-level genome assembly of rohu carp, Labeo rohita.</title>
        <authorList>
            <person name="Arick M.A. II"/>
            <person name="Hsu C.-Y."/>
            <person name="Magbanua Z."/>
            <person name="Pechanova O."/>
            <person name="Grover C."/>
            <person name="Miller E."/>
            <person name="Thrash A."/>
            <person name="Ezzel L."/>
            <person name="Alam S."/>
            <person name="Benzie J."/>
            <person name="Hamilton M."/>
            <person name="Karsi A."/>
            <person name="Lawrence M.L."/>
            <person name="Peterson D.G."/>
        </authorList>
    </citation>
    <scope>NUCLEOTIDE SEQUENCE [LARGE SCALE GENOMIC DNA]</scope>
    <source>
        <strain evidence="9">BAU-BD-2019</strain>
        <tissue evidence="8">Blood</tissue>
    </source>
</reference>
<feature type="region of interest" description="Disordered" evidence="6">
    <location>
        <begin position="366"/>
        <end position="430"/>
    </location>
</feature>
<proteinExistence type="predicted"/>
<keyword evidence="3" id="KW-0677">Repeat</keyword>
<evidence type="ECO:0000256" key="4">
    <source>
        <dbReference type="ARBA" id="ARBA00022803"/>
    </source>
</evidence>
<keyword evidence="2" id="KW-0963">Cytoplasm</keyword>
<feature type="region of interest" description="Disordered" evidence="6">
    <location>
        <begin position="593"/>
        <end position="616"/>
    </location>
</feature>
<evidence type="ECO:0000313" key="8">
    <source>
        <dbReference type="EMBL" id="KAI2656939.1"/>
    </source>
</evidence>
<dbReference type="SUPFAM" id="SSF54534">
    <property type="entry name" value="FKBP-like"/>
    <property type="match status" value="1"/>
</dbReference>
<evidence type="ECO:0000256" key="3">
    <source>
        <dbReference type="ARBA" id="ARBA00022737"/>
    </source>
</evidence>
<feature type="region of interest" description="Disordered" evidence="6">
    <location>
        <begin position="634"/>
        <end position="745"/>
    </location>
</feature>
<feature type="repeat" description="TPR" evidence="5">
    <location>
        <begin position="529"/>
        <end position="562"/>
    </location>
</feature>
<keyword evidence="4 5" id="KW-0802">TPR repeat</keyword>
<feature type="compositionally biased region" description="Basic and acidic residues" evidence="6">
    <location>
        <begin position="366"/>
        <end position="425"/>
    </location>
</feature>
<evidence type="ECO:0000256" key="5">
    <source>
        <dbReference type="PROSITE-ProRule" id="PRU00339"/>
    </source>
</evidence>
<dbReference type="PANTHER" id="PTHR11242">
    <property type="entry name" value="ARYL HYDROCARBON RECEPTOR INTERACTING PROTEIN RELATED"/>
    <property type="match status" value="1"/>
</dbReference>
<dbReference type="InterPro" id="IPR039663">
    <property type="entry name" value="AIP/AIPL1/TTC9"/>
</dbReference>
<comment type="caution">
    <text evidence="8">The sequence shown here is derived from an EMBL/GenBank/DDBJ whole genome shotgun (WGS) entry which is preliminary data.</text>
</comment>
<dbReference type="Pfam" id="PF23322">
    <property type="entry name" value="PPIase_AIP"/>
    <property type="match status" value="1"/>
</dbReference>
<dbReference type="Proteomes" id="UP000830375">
    <property type="component" value="Unassembled WGS sequence"/>
</dbReference>
<feature type="compositionally biased region" description="Polar residues" evidence="6">
    <location>
        <begin position="682"/>
        <end position="708"/>
    </location>
</feature>
<dbReference type="Pfam" id="PF07719">
    <property type="entry name" value="TPR_2"/>
    <property type="match status" value="1"/>
</dbReference>
<sequence>MQETYLLDHPGVKKKILHGGQGPLPHFPKGTKTLLDNFERTVIDDSRKNKRPTEIFVGKMFKMEVWEVLLTSMRIGEVAEFWCDAIHTGLYPIVSKGMRLAAQGKDPLEGQRHTCGMGNMFHYHSTGFPELDEIMRTPQPLIFIMELISFHSSTFNRFLTATQTERNRMLHNQVLHARKEMLFPILRPCFQSSTKRDEHAPILCLPQVGDPFSYQRESWMMEKDEKLKVVPSLHLLGNALVKQGRFREAAEKYQEAVVLLRTVQSREMPGDEDYINLDRLIIPLVLNYCQCMLELEEYYEAYYKRAKAYAAVWSEREARRDFQMVANLDITLSRLVQRELGLLSERMKEKYWEDKDRYWNILEEKEEREPEKDDNSEIDAKEESKGEHSQSPEEVKDAEEEKNPSVAEENKHDTKSEESAEEANHRISALTEGKDWQQMLRLIMLLQEEGNFNVKEQKYTEATAKFKEALEYVDHLQTKVEHKGEDWESLEKVSLPLCLNLSQCKLELGEYQEVVDLNSKLLKKHKDNLKAMYQRARAYAALCNEDEARRDFNRVLQLDPKFKPIIQQEIMKMGENIRVKCVSENKNYWTSTQEKCKKREQAKRGKTTKKGVTWADETKMSGQLGISACGDKSEESCSVKAGNKDEGQDEKKNCENKKDESSLTLKEAKEKTTAVDKDRDSVQSSVLGNSTQRSETDSGTTENLLTNDITKKNKGQDEIPDEKQESPEKPDKDASSGASRDERLTDTIETVWHGIERELEKENKSHCAYFNVRVCMCEVLLSRRSCGMINGCRCG</sequence>
<dbReference type="InterPro" id="IPR056277">
    <property type="entry name" value="PPIase_AIP"/>
</dbReference>
<dbReference type="SUPFAM" id="SSF48452">
    <property type="entry name" value="TPR-like"/>
    <property type="match status" value="2"/>
</dbReference>
<evidence type="ECO:0000313" key="9">
    <source>
        <dbReference type="Proteomes" id="UP000830375"/>
    </source>
</evidence>